<keyword evidence="3" id="KW-0548">Nucleotidyltransferase</keyword>
<keyword evidence="2" id="KW-0808">Transferase</keyword>
<dbReference type="FunFam" id="3.10.20.370:FF:000001">
    <property type="entry name" value="Retrovirus-related Pol polyprotein from transposon 17.6-like protein"/>
    <property type="match status" value="1"/>
</dbReference>
<dbReference type="CDD" id="cd09274">
    <property type="entry name" value="RNase_HI_RT_Ty3"/>
    <property type="match status" value="1"/>
</dbReference>
<keyword evidence="11" id="KW-1185">Reference proteome</keyword>
<dbReference type="EC" id="2.7.7.49" evidence="1"/>
<reference evidence="10 11" key="1">
    <citation type="journal article" date="2024" name="BMC Genomics">
        <title>De novo assembly and annotation of Popillia japonica's genome with initial clues to its potential as an invasive pest.</title>
        <authorList>
            <person name="Cucini C."/>
            <person name="Boschi S."/>
            <person name="Funari R."/>
            <person name="Cardaioli E."/>
            <person name="Iannotti N."/>
            <person name="Marturano G."/>
            <person name="Paoli F."/>
            <person name="Bruttini M."/>
            <person name="Carapelli A."/>
            <person name="Frati F."/>
            <person name="Nardi F."/>
        </authorList>
    </citation>
    <scope>NUCLEOTIDE SEQUENCE [LARGE SCALE GENOMIC DNA]</scope>
    <source>
        <strain evidence="10">DMR45628</strain>
    </source>
</reference>
<comment type="caution">
    <text evidence="10">The sequence shown here is derived from an EMBL/GenBank/DDBJ whole genome shotgun (WGS) entry which is preliminary data.</text>
</comment>
<dbReference type="PANTHER" id="PTHR37984:SF5">
    <property type="entry name" value="PROTEIN NYNRIN-LIKE"/>
    <property type="match status" value="1"/>
</dbReference>
<keyword evidence="6" id="KW-0378">Hydrolase</keyword>
<evidence type="ECO:0000256" key="1">
    <source>
        <dbReference type="ARBA" id="ARBA00012493"/>
    </source>
</evidence>
<dbReference type="Gene3D" id="3.10.20.370">
    <property type="match status" value="1"/>
</dbReference>
<evidence type="ECO:0000259" key="8">
    <source>
        <dbReference type="Pfam" id="PF17917"/>
    </source>
</evidence>
<dbReference type="InterPro" id="IPR041373">
    <property type="entry name" value="RT_RNaseH"/>
</dbReference>
<evidence type="ECO:0000256" key="7">
    <source>
        <dbReference type="ARBA" id="ARBA00022918"/>
    </source>
</evidence>
<evidence type="ECO:0000313" key="10">
    <source>
        <dbReference type="EMBL" id="KAK9680977.1"/>
    </source>
</evidence>
<feature type="domain" description="Integrase zinc-binding" evidence="9">
    <location>
        <begin position="225"/>
        <end position="279"/>
    </location>
</feature>
<dbReference type="InterPro" id="IPR041588">
    <property type="entry name" value="Integrase_H2C2"/>
</dbReference>
<dbReference type="PANTHER" id="PTHR37984">
    <property type="entry name" value="PROTEIN CBG26694"/>
    <property type="match status" value="1"/>
</dbReference>
<dbReference type="Pfam" id="PF17917">
    <property type="entry name" value="RT_RNaseH"/>
    <property type="match status" value="1"/>
</dbReference>
<dbReference type="InterPro" id="IPR043502">
    <property type="entry name" value="DNA/RNA_pol_sf"/>
</dbReference>
<keyword evidence="5" id="KW-0255">Endonuclease</keyword>
<dbReference type="AlphaFoldDB" id="A0AAW1HWZ3"/>
<dbReference type="GO" id="GO:0016787">
    <property type="term" value="F:hydrolase activity"/>
    <property type="evidence" value="ECO:0007669"/>
    <property type="project" value="UniProtKB-KW"/>
</dbReference>
<dbReference type="Gene3D" id="1.10.340.70">
    <property type="match status" value="1"/>
</dbReference>
<name>A0AAW1HWZ3_POPJA</name>
<evidence type="ECO:0000256" key="5">
    <source>
        <dbReference type="ARBA" id="ARBA00022759"/>
    </source>
</evidence>
<accession>A0AAW1HWZ3</accession>
<feature type="domain" description="Reverse transcriptase RNase H-like" evidence="8">
    <location>
        <begin position="6"/>
        <end position="110"/>
    </location>
</feature>
<evidence type="ECO:0000256" key="3">
    <source>
        <dbReference type="ARBA" id="ARBA00022695"/>
    </source>
</evidence>
<dbReference type="FunFam" id="1.10.340.70:FF:000003">
    <property type="entry name" value="Protein CBG25708"/>
    <property type="match status" value="1"/>
</dbReference>
<dbReference type="GO" id="GO:0003964">
    <property type="term" value="F:RNA-directed DNA polymerase activity"/>
    <property type="evidence" value="ECO:0007669"/>
    <property type="project" value="UniProtKB-KW"/>
</dbReference>
<proteinExistence type="predicted"/>
<keyword evidence="7 10" id="KW-0695">RNA-directed DNA polymerase</keyword>
<evidence type="ECO:0000313" key="11">
    <source>
        <dbReference type="Proteomes" id="UP001458880"/>
    </source>
</evidence>
<dbReference type="GO" id="GO:0004519">
    <property type="term" value="F:endonuclease activity"/>
    <property type="evidence" value="ECO:0007669"/>
    <property type="project" value="UniProtKB-KW"/>
</dbReference>
<gene>
    <name evidence="10" type="ORF">QE152_g38683</name>
</gene>
<evidence type="ECO:0000259" key="9">
    <source>
        <dbReference type="Pfam" id="PF17921"/>
    </source>
</evidence>
<dbReference type="EMBL" id="JASPKY010000856">
    <property type="protein sequence ID" value="KAK9680977.1"/>
    <property type="molecule type" value="Genomic_DNA"/>
</dbReference>
<dbReference type="Proteomes" id="UP001458880">
    <property type="component" value="Unassembled WGS sequence"/>
</dbReference>
<dbReference type="Pfam" id="PF17921">
    <property type="entry name" value="Integrase_H2C2"/>
    <property type="match status" value="1"/>
</dbReference>
<evidence type="ECO:0000256" key="2">
    <source>
        <dbReference type="ARBA" id="ARBA00022679"/>
    </source>
</evidence>
<evidence type="ECO:0000256" key="4">
    <source>
        <dbReference type="ARBA" id="ARBA00022722"/>
    </source>
</evidence>
<keyword evidence="4" id="KW-0540">Nuclease</keyword>
<organism evidence="10 11">
    <name type="scientific">Popillia japonica</name>
    <name type="common">Japanese beetle</name>
    <dbReference type="NCBI Taxonomy" id="7064"/>
    <lineage>
        <taxon>Eukaryota</taxon>
        <taxon>Metazoa</taxon>
        <taxon>Ecdysozoa</taxon>
        <taxon>Arthropoda</taxon>
        <taxon>Hexapoda</taxon>
        <taxon>Insecta</taxon>
        <taxon>Pterygota</taxon>
        <taxon>Neoptera</taxon>
        <taxon>Endopterygota</taxon>
        <taxon>Coleoptera</taxon>
        <taxon>Polyphaga</taxon>
        <taxon>Scarabaeiformia</taxon>
        <taxon>Scarabaeidae</taxon>
        <taxon>Rutelinae</taxon>
        <taxon>Popillia</taxon>
    </lineage>
</organism>
<dbReference type="InterPro" id="IPR050951">
    <property type="entry name" value="Retrovirus_Pol_polyprotein"/>
</dbReference>
<evidence type="ECO:0000256" key="6">
    <source>
        <dbReference type="ARBA" id="ARBA00022801"/>
    </source>
</evidence>
<protein>
    <recommendedName>
        <fullName evidence="1">RNA-directed DNA polymerase</fullName>
        <ecNumber evidence="1">2.7.7.49</ecNumber>
    </recommendedName>
</protein>
<sequence>MYKQNLETRISADSSAYGIGGVLEQKQPTGDWKPVYFCSKTLTETQCRYAQIEKECLAILYVCERLQQFLIGQHFTICTDHKPLLQILKTKHLNDLSVRLQRMRMRLMQFNYDIKFLPGKEFYTPDALSRAPLSISEADSDVLFENCDTLYIQMLINESTKIISHDREEILKEQEKDVTVKEVKKYVKHGWPNKEKLTNLSSAFYKYRSALNIIEGICFEDRIVIPTNMRKRTLNEIHLGHQGLNRSKRRARMAVWWPGMNSQIEDIVNQCEICLKHKISQVEPLLQPQIPCLPWEAVAVDLCEHKNVTYWKFKIVSVNIPKW</sequence>
<dbReference type="SUPFAM" id="SSF56672">
    <property type="entry name" value="DNA/RNA polymerases"/>
    <property type="match status" value="1"/>
</dbReference>